<keyword evidence="8 13" id="KW-0460">Magnesium</keyword>
<dbReference type="GO" id="GO:0006572">
    <property type="term" value="P:L-tyrosine catabolic process"/>
    <property type="evidence" value="ECO:0007669"/>
    <property type="project" value="UniProtKB-KW"/>
</dbReference>
<evidence type="ECO:0000256" key="14">
    <source>
        <dbReference type="SAM" id="MobiDB-lite"/>
    </source>
</evidence>
<feature type="binding site" evidence="12">
    <location>
        <position position="318"/>
    </location>
    <ligand>
        <name>substrate</name>
    </ligand>
</feature>
<dbReference type="NCBIfam" id="TIGR01266">
    <property type="entry name" value="fum_ac_acetase"/>
    <property type="match status" value="1"/>
</dbReference>
<dbReference type="GO" id="GO:0006559">
    <property type="term" value="P:L-phenylalanine catabolic process"/>
    <property type="evidence" value="ECO:0007669"/>
    <property type="project" value="UniProtKB-UniPathway"/>
</dbReference>
<evidence type="ECO:0000256" key="11">
    <source>
        <dbReference type="PIRSR" id="PIRSR605959-1"/>
    </source>
</evidence>
<dbReference type="EMBL" id="JABJRC010000001">
    <property type="protein sequence ID" value="NOL39979.1"/>
    <property type="molecule type" value="Genomic_DNA"/>
</dbReference>
<dbReference type="Gene3D" id="2.30.30.230">
    <property type="entry name" value="Fumarylacetoacetase, N-terminal domain"/>
    <property type="match status" value="1"/>
</dbReference>
<proteinExistence type="predicted"/>
<feature type="compositionally biased region" description="Basic residues" evidence="14">
    <location>
        <begin position="1"/>
        <end position="12"/>
    </location>
</feature>
<gene>
    <name evidence="17" type="primary">fahA</name>
    <name evidence="17" type="ORF">HPO96_06965</name>
</gene>
<dbReference type="SUPFAM" id="SSF56529">
    <property type="entry name" value="FAH"/>
    <property type="match status" value="1"/>
</dbReference>
<sequence length="478" mass="51361">MHSRPAQRRPAHRPGDRLRAPRLPERPARHPSLPGRRRPLRTGRPAHPAGRRTARRPRPCTDRPAGGGHPSLVHLVRLLQHRRTAARPGRLELDGEPVTFGPDNLPLGVFQHDDDAPRVGAALGDQVIDLSPLATAAGLDHAAVFAAPTLNAFLALGRPAWSSTRAWLIELVRTGGVEAHLIPQSAVTMQLPFEVADYVDFYASEQHATNLGRLFRPDAEPLLPNWKHLPVGYHGRAGTVVASGTDIARPSGQRKAPDALAPTYGPSQRLDIEVELGYVVGTPSALGKPVSVDDFREHVYGVVLVNDWSARDIQGWEYVPLGPFLGKSFATSISPWVVALDALEAAAVPLPTQTPAVLPYLAGSDLVNYDITFEVRINGELVSTPPYRDIYWSPAQMLAHMTVNGASIRTGDLYASGTVSGTEPDQLGSLIELTKAGREPITVGGQDYTFLQDGDEVVITAAAGSLDLGAVSGRVLPA</sequence>
<comment type="caution">
    <text evidence="17">The sequence shown here is derived from an EMBL/GenBank/DDBJ whole genome shotgun (WGS) entry which is preliminary data.</text>
</comment>
<evidence type="ECO:0000256" key="5">
    <source>
        <dbReference type="ARBA" id="ARBA00022723"/>
    </source>
</evidence>
<feature type="compositionally biased region" description="Basic and acidic residues" evidence="14">
    <location>
        <begin position="13"/>
        <end position="28"/>
    </location>
</feature>
<evidence type="ECO:0000256" key="4">
    <source>
        <dbReference type="ARBA" id="ARBA00012094"/>
    </source>
</evidence>
<dbReference type="Proteomes" id="UP000534306">
    <property type="component" value="Unassembled WGS sequence"/>
</dbReference>
<comment type="cofactor">
    <cofactor evidence="1 13">
        <name>Ca(2+)</name>
        <dbReference type="ChEBI" id="CHEBI:29108"/>
    </cofactor>
</comment>
<dbReference type="Pfam" id="PF09298">
    <property type="entry name" value="FAA_hydrolase_N"/>
    <property type="match status" value="1"/>
</dbReference>
<keyword evidence="7 13" id="KW-0106">Calcium</keyword>
<name>A0A7Y4NZH1_9ACTN</name>
<feature type="compositionally biased region" description="Basic residues" evidence="14">
    <location>
        <begin position="49"/>
        <end position="58"/>
    </location>
</feature>
<evidence type="ECO:0000256" key="7">
    <source>
        <dbReference type="ARBA" id="ARBA00022837"/>
    </source>
</evidence>
<feature type="binding site" evidence="13">
    <location>
        <position position="307"/>
    </location>
    <ligand>
        <name>Mg(2+)</name>
        <dbReference type="ChEBI" id="CHEBI:18420"/>
    </ligand>
</feature>
<keyword evidence="6 17" id="KW-0378">Hydrolase</keyword>
<dbReference type="PANTHER" id="PTHR43069:SF2">
    <property type="entry name" value="FUMARYLACETOACETASE"/>
    <property type="match status" value="1"/>
</dbReference>
<dbReference type="SUPFAM" id="SSF63433">
    <property type="entry name" value="Fumarylacetoacetate hydrolase, FAH, N-terminal domain"/>
    <property type="match status" value="1"/>
</dbReference>
<keyword evidence="9" id="KW-0828">Tyrosine catabolism</keyword>
<keyword evidence="5 13" id="KW-0479">Metal-binding</keyword>
<keyword evidence="18" id="KW-1185">Reference proteome</keyword>
<feature type="binding site" evidence="13">
    <location>
        <position position="327"/>
    </location>
    <ligand>
        <name>Mg(2+)</name>
        <dbReference type="ChEBI" id="CHEBI:18420"/>
    </ligand>
</feature>
<evidence type="ECO:0000259" key="15">
    <source>
        <dbReference type="Pfam" id="PF01557"/>
    </source>
</evidence>
<evidence type="ECO:0000313" key="18">
    <source>
        <dbReference type="Proteomes" id="UP000534306"/>
    </source>
</evidence>
<feature type="binding site" evidence="12">
    <location>
        <position position="314"/>
    </location>
    <ligand>
        <name>substrate</name>
    </ligand>
</feature>
<dbReference type="GO" id="GO:0046872">
    <property type="term" value="F:metal ion binding"/>
    <property type="evidence" value="ECO:0007669"/>
    <property type="project" value="UniProtKB-KW"/>
</dbReference>
<feature type="binding site" evidence="12">
    <location>
        <position position="202"/>
    </location>
    <ligand>
        <name>substrate</name>
    </ligand>
</feature>
<evidence type="ECO:0000256" key="9">
    <source>
        <dbReference type="ARBA" id="ARBA00022878"/>
    </source>
</evidence>
<feature type="domain" description="Fumarylacetoacetase N-terminal" evidence="16">
    <location>
        <begin position="104"/>
        <end position="192"/>
    </location>
</feature>
<dbReference type="UniPathway" id="UPA00139">
    <property type="reaction ID" value="UER00341"/>
</dbReference>
<dbReference type="Pfam" id="PF01557">
    <property type="entry name" value="FAA_hydrolase"/>
    <property type="match status" value="1"/>
</dbReference>
<evidence type="ECO:0000313" key="17">
    <source>
        <dbReference type="EMBL" id="NOL39979.1"/>
    </source>
</evidence>
<keyword evidence="10" id="KW-0585">Phenylalanine catabolism</keyword>
<feature type="region of interest" description="Disordered" evidence="14">
    <location>
        <begin position="1"/>
        <end position="71"/>
    </location>
</feature>
<evidence type="ECO:0000256" key="1">
    <source>
        <dbReference type="ARBA" id="ARBA00001913"/>
    </source>
</evidence>
<dbReference type="GO" id="GO:0004334">
    <property type="term" value="F:fumarylacetoacetase activity"/>
    <property type="evidence" value="ECO:0007669"/>
    <property type="project" value="UniProtKB-EC"/>
</dbReference>
<dbReference type="InterPro" id="IPR015377">
    <property type="entry name" value="Fumarylacetoacetase_N"/>
</dbReference>
<evidence type="ECO:0000256" key="12">
    <source>
        <dbReference type="PIRSR" id="PIRSR605959-2"/>
    </source>
</evidence>
<dbReference type="PANTHER" id="PTHR43069">
    <property type="entry name" value="FUMARYLACETOACETASE"/>
    <property type="match status" value="1"/>
</dbReference>
<dbReference type="GO" id="GO:1902000">
    <property type="term" value="P:homogentisate catabolic process"/>
    <property type="evidence" value="ECO:0007669"/>
    <property type="project" value="TreeGrafter"/>
</dbReference>
<comment type="pathway">
    <text evidence="3">Amino-acid degradation; L-phenylalanine degradation; acetoacetate and fumarate from L-phenylalanine: step 6/6.</text>
</comment>
<feature type="binding site" evidence="12">
    <location>
        <position position="418"/>
    </location>
    <ligand>
        <name>substrate</name>
    </ligand>
</feature>
<dbReference type="InterPro" id="IPR011234">
    <property type="entry name" value="Fumarylacetoacetase-like_C"/>
</dbReference>
<reference evidence="17 18" key="1">
    <citation type="submission" date="2020-05" db="EMBL/GenBank/DDBJ databases">
        <title>Genome sequence of Kribbella sandramycini ATCC 39419.</title>
        <authorList>
            <person name="Maclea K.S."/>
            <person name="Fair J.L."/>
        </authorList>
    </citation>
    <scope>NUCLEOTIDE SEQUENCE [LARGE SCALE GENOMIC DNA]</scope>
    <source>
        <strain evidence="17 18">ATCC 39419</strain>
    </source>
</reference>
<dbReference type="EC" id="3.7.1.2" evidence="4"/>
<feature type="binding site" evidence="13">
    <location>
        <position position="200"/>
    </location>
    <ligand>
        <name>Ca(2+)</name>
        <dbReference type="ChEBI" id="CHEBI:29108"/>
    </ligand>
</feature>
<feature type="binding site" evidence="13">
    <location>
        <position position="331"/>
    </location>
    <ligand>
        <name>Mg(2+)</name>
        <dbReference type="ChEBI" id="CHEBI:18420"/>
    </ligand>
</feature>
<organism evidence="17 18">
    <name type="scientific">Kribbella sandramycini</name>
    <dbReference type="NCBI Taxonomy" id="60450"/>
    <lineage>
        <taxon>Bacteria</taxon>
        <taxon>Bacillati</taxon>
        <taxon>Actinomycetota</taxon>
        <taxon>Actinomycetes</taxon>
        <taxon>Propionibacteriales</taxon>
        <taxon>Kribbellaceae</taxon>
        <taxon>Kribbella</taxon>
    </lineage>
</organism>
<dbReference type="AlphaFoldDB" id="A0A7Y4NZH1"/>
<evidence type="ECO:0000256" key="6">
    <source>
        <dbReference type="ARBA" id="ARBA00022801"/>
    </source>
</evidence>
<dbReference type="InterPro" id="IPR036462">
    <property type="entry name" value="Fumarylacetoacetase_N_sf"/>
</dbReference>
<evidence type="ECO:0000256" key="8">
    <source>
        <dbReference type="ARBA" id="ARBA00022842"/>
    </source>
</evidence>
<accession>A0A7Y4NZH1</accession>
<dbReference type="Gene3D" id="3.90.850.10">
    <property type="entry name" value="Fumarylacetoacetase-like, C-terminal domain"/>
    <property type="match status" value="1"/>
</dbReference>
<feature type="binding site" evidence="13">
    <location>
        <position position="275"/>
    </location>
    <ligand>
        <name>Ca(2+)</name>
        <dbReference type="ChEBI" id="CHEBI:29108"/>
    </ligand>
</feature>
<feature type="active site" description="Proton acceptor" evidence="11">
    <location>
        <position position="207"/>
    </location>
</feature>
<feature type="binding site" evidence="13">
    <location>
        <position position="307"/>
    </location>
    <ligand>
        <name>Ca(2+)</name>
        <dbReference type="ChEBI" id="CHEBI:29108"/>
    </ligand>
</feature>
<evidence type="ECO:0000259" key="16">
    <source>
        <dbReference type="Pfam" id="PF09298"/>
    </source>
</evidence>
<feature type="domain" description="Fumarylacetoacetase-like C-terminal" evidence="15">
    <location>
        <begin position="199"/>
        <end position="466"/>
    </location>
</feature>
<feature type="binding site" evidence="13">
    <location>
        <position position="273"/>
    </location>
    <ligand>
        <name>Ca(2+)</name>
        <dbReference type="ChEBI" id="CHEBI:29108"/>
    </ligand>
</feature>
<evidence type="ECO:0000256" key="10">
    <source>
        <dbReference type="ARBA" id="ARBA00023232"/>
    </source>
</evidence>
<feature type="binding site" evidence="12">
    <location>
        <position position="216"/>
    </location>
    <ligand>
        <name>substrate</name>
    </ligand>
</feature>
<protein>
    <recommendedName>
        <fullName evidence="4">fumarylacetoacetase</fullName>
        <ecNumber evidence="4">3.7.1.2</ecNumber>
    </recommendedName>
</protein>
<dbReference type="InterPro" id="IPR036663">
    <property type="entry name" value="Fumarylacetoacetase_C_sf"/>
</dbReference>
<evidence type="ECO:0000256" key="3">
    <source>
        <dbReference type="ARBA" id="ARBA00004782"/>
    </source>
</evidence>
<evidence type="ECO:0000256" key="13">
    <source>
        <dbReference type="PIRSR" id="PIRSR605959-3"/>
    </source>
</evidence>
<dbReference type="InterPro" id="IPR005959">
    <property type="entry name" value="Fumarylacetoacetase"/>
</dbReference>
<evidence type="ECO:0000256" key="2">
    <source>
        <dbReference type="ARBA" id="ARBA00001946"/>
    </source>
</evidence>
<comment type="cofactor">
    <cofactor evidence="2 13">
        <name>Mg(2+)</name>
        <dbReference type="ChEBI" id="CHEBI:18420"/>
    </cofactor>
</comment>